<evidence type="ECO:0000313" key="3">
    <source>
        <dbReference type="Proteomes" id="UP000673394"/>
    </source>
</evidence>
<keyword evidence="3" id="KW-1185">Reference proteome</keyword>
<feature type="transmembrane region" description="Helical" evidence="1">
    <location>
        <begin position="28"/>
        <end position="48"/>
    </location>
</feature>
<protein>
    <recommendedName>
        <fullName evidence="4">DoxX family protein</fullName>
    </recommendedName>
</protein>
<keyword evidence="1" id="KW-0812">Transmembrane</keyword>
<comment type="caution">
    <text evidence="2">The sequence shown here is derived from an EMBL/GenBank/DDBJ whole genome shotgun (WGS) entry which is preliminary data.</text>
</comment>
<reference evidence="2 3" key="1">
    <citation type="submission" date="2021-04" db="EMBL/GenBank/DDBJ databases">
        <title>Paenibacillus sp. DLE-14 whole genome sequence.</title>
        <authorList>
            <person name="Ham Y.J."/>
        </authorList>
    </citation>
    <scope>NUCLEOTIDE SEQUENCE [LARGE SCALE GENOMIC DNA]</scope>
    <source>
        <strain evidence="2 3">DLE-14</strain>
    </source>
</reference>
<dbReference type="PANTHER" id="PTHR36974:SF1">
    <property type="entry name" value="DOXX FAMILY MEMBRANE PROTEIN"/>
    <property type="match status" value="1"/>
</dbReference>
<evidence type="ECO:0000313" key="2">
    <source>
        <dbReference type="EMBL" id="MBP3961513.1"/>
    </source>
</evidence>
<keyword evidence="1" id="KW-0472">Membrane</keyword>
<keyword evidence="1" id="KW-1133">Transmembrane helix</keyword>
<organism evidence="2 3">
    <name type="scientific">Paenibacillus lignilyticus</name>
    <dbReference type="NCBI Taxonomy" id="1172615"/>
    <lineage>
        <taxon>Bacteria</taxon>
        <taxon>Bacillati</taxon>
        <taxon>Bacillota</taxon>
        <taxon>Bacilli</taxon>
        <taxon>Bacillales</taxon>
        <taxon>Paenibacillaceae</taxon>
        <taxon>Paenibacillus</taxon>
    </lineage>
</organism>
<sequence>MAPFIVLAGSWLLFRCLGLAGLSYFDGWQTPLQAAVALMLLLTASAHWGSRRPDLIRMVPPSLPKREWIVSATGWLELAGAAAILIPLTATAAAICLALLFLAMFPANVRAAREKLTIGGRPVPGLPLRTLLQLVFIAAVLLASPIVQL</sequence>
<gene>
    <name evidence="2" type="ORF">I8J30_02235</name>
</gene>
<proteinExistence type="predicted"/>
<dbReference type="EMBL" id="JAGKSP010000001">
    <property type="protein sequence ID" value="MBP3961513.1"/>
    <property type="molecule type" value="Genomic_DNA"/>
</dbReference>
<dbReference type="RefSeq" id="WP_210654994.1">
    <property type="nucleotide sequence ID" value="NZ_JAGKSP010000001.1"/>
</dbReference>
<feature type="transmembrane region" description="Helical" evidence="1">
    <location>
        <begin position="130"/>
        <end position="147"/>
    </location>
</feature>
<dbReference type="Proteomes" id="UP000673394">
    <property type="component" value="Unassembled WGS sequence"/>
</dbReference>
<accession>A0ABS5C8S0</accession>
<evidence type="ECO:0008006" key="4">
    <source>
        <dbReference type="Google" id="ProtNLM"/>
    </source>
</evidence>
<evidence type="ECO:0000256" key="1">
    <source>
        <dbReference type="SAM" id="Phobius"/>
    </source>
</evidence>
<dbReference type="PANTHER" id="PTHR36974">
    <property type="entry name" value="MEMBRANE PROTEIN-RELATED"/>
    <property type="match status" value="1"/>
</dbReference>
<name>A0ABS5C8S0_9BACL</name>
<feature type="transmembrane region" description="Helical" evidence="1">
    <location>
        <begin position="92"/>
        <end position="109"/>
    </location>
</feature>